<dbReference type="FunFam" id="1.10.220.10:FF:000002">
    <property type="entry name" value="Annexin"/>
    <property type="match status" value="1"/>
</dbReference>
<dbReference type="FunFam" id="1.10.220.10:FF:000003">
    <property type="entry name" value="Annexin"/>
    <property type="match status" value="1"/>
</dbReference>
<keyword evidence="7" id="KW-0111">Calcium/phospholipid-binding</keyword>
<dbReference type="PANTHER" id="PTHR10502:SF102">
    <property type="entry name" value="ANNEXIN B11"/>
    <property type="match status" value="1"/>
</dbReference>
<evidence type="ECO:0000256" key="4">
    <source>
        <dbReference type="ARBA" id="ARBA00022737"/>
    </source>
</evidence>
<dbReference type="SMART" id="SM00335">
    <property type="entry name" value="ANX"/>
    <property type="match status" value="4"/>
</dbReference>
<accession>A0A8S3YXZ5</accession>
<dbReference type="Gene3D" id="1.10.220.10">
    <property type="entry name" value="Annexin"/>
    <property type="match status" value="4"/>
</dbReference>
<dbReference type="GO" id="GO:0012506">
    <property type="term" value="C:vesicle membrane"/>
    <property type="evidence" value="ECO:0007669"/>
    <property type="project" value="TreeGrafter"/>
</dbReference>
<dbReference type="Pfam" id="PF00191">
    <property type="entry name" value="Annexin"/>
    <property type="match status" value="4"/>
</dbReference>
<evidence type="ECO:0000313" key="11">
    <source>
        <dbReference type="EMBL" id="CAG5121088.1"/>
    </source>
</evidence>
<protein>
    <recommendedName>
        <fullName evidence="10">Annexin</fullName>
    </recommendedName>
</protein>
<evidence type="ECO:0000256" key="3">
    <source>
        <dbReference type="ARBA" id="ARBA00007831"/>
    </source>
</evidence>
<dbReference type="GO" id="GO:0005544">
    <property type="term" value="F:calcium-dependent phospholipid binding"/>
    <property type="evidence" value="ECO:0007669"/>
    <property type="project" value="UniProtKB-KW"/>
</dbReference>
<dbReference type="PANTHER" id="PTHR10502">
    <property type="entry name" value="ANNEXIN"/>
    <property type="match status" value="1"/>
</dbReference>
<name>A0A8S3YXZ5_9EUPU</name>
<comment type="function">
    <text evidence="8">Involved in reproduction of the worm. Involved in host-parasite interaction. Delivered into the host cell by means of parasite exosomes. Binds to acidic phospholipid membranes in a calcium-dependent manner in vitro. Causes aggregation of liposomes in the presence of calcium, but not in its absence. Likely to promote membrane fusion. May provide structural integrity within the tegument.</text>
</comment>
<dbReference type="FunFam" id="1.10.220.10:FF:000001">
    <property type="entry name" value="Annexin"/>
    <property type="match status" value="1"/>
</dbReference>
<evidence type="ECO:0000256" key="5">
    <source>
        <dbReference type="ARBA" id="ARBA00022837"/>
    </source>
</evidence>
<proteinExistence type="inferred from homology"/>
<comment type="caution">
    <text evidence="11">The sequence shown here is derived from an EMBL/GenBank/DDBJ whole genome shotgun (WGS) entry which is preliminary data.</text>
</comment>
<evidence type="ECO:0000256" key="2">
    <source>
        <dbReference type="ARBA" id="ARBA00004550"/>
    </source>
</evidence>
<keyword evidence="12" id="KW-1185">Reference proteome</keyword>
<keyword evidence="5" id="KW-0106">Calcium</keyword>
<evidence type="ECO:0000256" key="8">
    <source>
        <dbReference type="ARBA" id="ARBA00059330"/>
    </source>
</evidence>
<comment type="subcellular location">
    <subcellularLocation>
        <location evidence="1">Host cell</location>
    </subcellularLocation>
    <subcellularLocation>
        <location evidence="2">Secreted</location>
        <location evidence="2">Extracellular exosome</location>
    </subcellularLocation>
    <subcellularLocation>
        <location evidence="9">Tegument</location>
    </subcellularLocation>
</comment>
<gene>
    <name evidence="11" type="ORF">CUNI_LOCUS6646</name>
</gene>
<evidence type="ECO:0000256" key="6">
    <source>
        <dbReference type="ARBA" id="ARBA00023216"/>
    </source>
</evidence>
<dbReference type="AlphaFoldDB" id="A0A8S3YXZ5"/>
<evidence type="ECO:0000256" key="1">
    <source>
        <dbReference type="ARBA" id="ARBA00004340"/>
    </source>
</evidence>
<dbReference type="GO" id="GO:0043657">
    <property type="term" value="C:host cell"/>
    <property type="evidence" value="ECO:0007669"/>
    <property type="project" value="UniProtKB-SubCell"/>
</dbReference>
<dbReference type="GO" id="GO:0005576">
    <property type="term" value="C:extracellular region"/>
    <property type="evidence" value="ECO:0007669"/>
    <property type="project" value="UniProtKB-SubCell"/>
</dbReference>
<dbReference type="PROSITE" id="PS51897">
    <property type="entry name" value="ANNEXIN_2"/>
    <property type="match status" value="4"/>
</dbReference>
<dbReference type="OrthoDB" id="37886at2759"/>
<evidence type="ECO:0000256" key="9">
    <source>
        <dbReference type="ARBA" id="ARBA00060393"/>
    </source>
</evidence>
<dbReference type="GO" id="GO:0001786">
    <property type="term" value="F:phosphatidylserine binding"/>
    <property type="evidence" value="ECO:0007669"/>
    <property type="project" value="TreeGrafter"/>
</dbReference>
<comment type="similarity">
    <text evidence="3">Belongs to the annexin family.</text>
</comment>
<dbReference type="SUPFAM" id="SSF47874">
    <property type="entry name" value="Annexin"/>
    <property type="match status" value="1"/>
</dbReference>
<dbReference type="GO" id="GO:0005737">
    <property type="term" value="C:cytoplasm"/>
    <property type="evidence" value="ECO:0007669"/>
    <property type="project" value="TreeGrafter"/>
</dbReference>
<dbReference type="InterPro" id="IPR018502">
    <property type="entry name" value="Annexin_repeat"/>
</dbReference>
<dbReference type="GO" id="GO:0005886">
    <property type="term" value="C:plasma membrane"/>
    <property type="evidence" value="ECO:0007669"/>
    <property type="project" value="TreeGrafter"/>
</dbReference>
<keyword evidence="6" id="KW-0041">Annexin</keyword>
<dbReference type="Proteomes" id="UP000678393">
    <property type="component" value="Unassembled WGS sequence"/>
</dbReference>
<evidence type="ECO:0000313" key="12">
    <source>
        <dbReference type="Proteomes" id="UP000678393"/>
    </source>
</evidence>
<keyword evidence="4" id="KW-0677">Repeat</keyword>
<dbReference type="GO" id="GO:0005634">
    <property type="term" value="C:nucleus"/>
    <property type="evidence" value="ECO:0007669"/>
    <property type="project" value="TreeGrafter"/>
</dbReference>
<evidence type="ECO:0000256" key="7">
    <source>
        <dbReference type="ARBA" id="ARBA00023302"/>
    </source>
</evidence>
<dbReference type="EMBL" id="CAJHNH020001024">
    <property type="protein sequence ID" value="CAG5121088.1"/>
    <property type="molecule type" value="Genomic_DNA"/>
</dbReference>
<feature type="non-terminal residue" evidence="11">
    <location>
        <position position="1"/>
    </location>
</feature>
<reference evidence="11" key="1">
    <citation type="submission" date="2021-04" db="EMBL/GenBank/DDBJ databases">
        <authorList>
            <consortium name="Molecular Ecology Group"/>
        </authorList>
    </citation>
    <scope>NUCLEOTIDE SEQUENCE</scope>
</reference>
<evidence type="ECO:0000256" key="10">
    <source>
        <dbReference type="ARBA" id="ARBA00077076"/>
    </source>
</evidence>
<dbReference type="GO" id="GO:0005509">
    <property type="term" value="F:calcium ion binding"/>
    <property type="evidence" value="ECO:0007669"/>
    <property type="project" value="InterPro"/>
</dbReference>
<dbReference type="PRINTS" id="PR00196">
    <property type="entry name" value="ANNEXIN"/>
</dbReference>
<sequence>GTIRYRHDFDAGAVAETLKNAMSGVGTDEETVINCLGNHTCEQRLAIAQAYKTAYGKDLLDDIKSELSGDFETVCVAMLTPPRKLDAQQLHEAICGAGTDETAIIEILCTKTNEEIEEIKAAYKQEYESDLEADLSSDTSGYFRRLLVSLLAAGRESDEGGVDSARVQEDAQKFFEAGESRWGTDEADLNAILCLRSREHLLEVFREFENLSGKSIEESIESECSGPLQQGYLALVESIKDTPGFFARRIKESVQGAGTSDAHLIRIIVTRSEIDMVEIDEAYQARYEKSIIEEIENECGGDYKKLLIACVKIQD</sequence>
<dbReference type="FunFam" id="1.10.220.10:FF:000004">
    <property type="entry name" value="Annexin"/>
    <property type="match status" value="1"/>
</dbReference>
<dbReference type="InterPro" id="IPR001464">
    <property type="entry name" value="Annexin"/>
</dbReference>
<dbReference type="InterPro" id="IPR037104">
    <property type="entry name" value="Annexin_sf"/>
</dbReference>
<organism evidence="11 12">
    <name type="scientific">Candidula unifasciata</name>
    <dbReference type="NCBI Taxonomy" id="100452"/>
    <lineage>
        <taxon>Eukaryota</taxon>
        <taxon>Metazoa</taxon>
        <taxon>Spiralia</taxon>
        <taxon>Lophotrochozoa</taxon>
        <taxon>Mollusca</taxon>
        <taxon>Gastropoda</taxon>
        <taxon>Heterobranchia</taxon>
        <taxon>Euthyneura</taxon>
        <taxon>Panpulmonata</taxon>
        <taxon>Eupulmonata</taxon>
        <taxon>Stylommatophora</taxon>
        <taxon>Helicina</taxon>
        <taxon>Helicoidea</taxon>
        <taxon>Geomitridae</taxon>
        <taxon>Candidula</taxon>
    </lineage>
</organism>